<protein>
    <submittedName>
        <fullName evidence="1">Uncharacterized protein</fullName>
    </submittedName>
</protein>
<name>A0A834M391_RHYFE</name>
<keyword evidence="2" id="KW-1185">Reference proteome</keyword>
<comment type="caution">
    <text evidence="1">The sequence shown here is derived from an EMBL/GenBank/DDBJ whole genome shotgun (WGS) entry which is preliminary data.</text>
</comment>
<dbReference type="EMBL" id="JAACXV010014088">
    <property type="protein sequence ID" value="KAF7270506.1"/>
    <property type="molecule type" value="Genomic_DNA"/>
</dbReference>
<gene>
    <name evidence="1" type="ORF">GWI33_016544</name>
</gene>
<accession>A0A834M391</accession>
<reference evidence="1" key="1">
    <citation type="submission" date="2020-08" db="EMBL/GenBank/DDBJ databases">
        <title>Genome sequencing and assembly of the red palm weevil Rhynchophorus ferrugineus.</title>
        <authorList>
            <person name="Dias G.B."/>
            <person name="Bergman C.M."/>
            <person name="Manee M."/>
        </authorList>
    </citation>
    <scope>NUCLEOTIDE SEQUENCE</scope>
    <source>
        <strain evidence="1">AA-2017</strain>
        <tissue evidence="1">Whole larva</tissue>
    </source>
</reference>
<evidence type="ECO:0000313" key="1">
    <source>
        <dbReference type="EMBL" id="KAF7270506.1"/>
    </source>
</evidence>
<dbReference type="Proteomes" id="UP000625711">
    <property type="component" value="Unassembled WGS sequence"/>
</dbReference>
<proteinExistence type="predicted"/>
<sequence>MPASEITRKGNKAGPVMPRAAFVPAETVLCRGNRSFRVHFHVDNVSKGPVSAHLLCEKLDDFLMPLQTAWRMGGDPGAAEAYAGREFPLAGKLMTVSERHVIE</sequence>
<organism evidence="1 2">
    <name type="scientific">Rhynchophorus ferrugineus</name>
    <name type="common">Red palm weevil</name>
    <name type="synonym">Curculio ferrugineus</name>
    <dbReference type="NCBI Taxonomy" id="354439"/>
    <lineage>
        <taxon>Eukaryota</taxon>
        <taxon>Metazoa</taxon>
        <taxon>Ecdysozoa</taxon>
        <taxon>Arthropoda</taxon>
        <taxon>Hexapoda</taxon>
        <taxon>Insecta</taxon>
        <taxon>Pterygota</taxon>
        <taxon>Neoptera</taxon>
        <taxon>Endopterygota</taxon>
        <taxon>Coleoptera</taxon>
        <taxon>Polyphaga</taxon>
        <taxon>Cucujiformia</taxon>
        <taxon>Curculionidae</taxon>
        <taxon>Dryophthorinae</taxon>
        <taxon>Rhynchophorus</taxon>
    </lineage>
</organism>
<dbReference type="AlphaFoldDB" id="A0A834M391"/>
<evidence type="ECO:0000313" key="2">
    <source>
        <dbReference type="Proteomes" id="UP000625711"/>
    </source>
</evidence>